<dbReference type="InterPro" id="IPR002903">
    <property type="entry name" value="RsmH"/>
</dbReference>
<dbReference type="EMBL" id="QWDR01000002">
    <property type="protein sequence ID" value="RJY29869.1"/>
    <property type="molecule type" value="Genomic_DNA"/>
</dbReference>
<proteinExistence type="inferred from homology"/>
<dbReference type="HAMAP" id="MF_01007">
    <property type="entry name" value="16SrRNA_methyltr_H"/>
    <property type="match status" value="1"/>
</dbReference>
<comment type="catalytic activity">
    <reaction evidence="7">
        <text>cytidine(1402) in 16S rRNA + S-adenosyl-L-methionine = N(4)-methylcytidine(1402) in 16S rRNA + S-adenosyl-L-homocysteine + H(+)</text>
        <dbReference type="Rhea" id="RHEA:42928"/>
        <dbReference type="Rhea" id="RHEA-COMP:10286"/>
        <dbReference type="Rhea" id="RHEA-COMP:10287"/>
        <dbReference type="ChEBI" id="CHEBI:15378"/>
        <dbReference type="ChEBI" id="CHEBI:57856"/>
        <dbReference type="ChEBI" id="CHEBI:59789"/>
        <dbReference type="ChEBI" id="CHEBI:74506"/>
        <dbReference type="ChEBI" id="CHEBI:82748"/>
        <dbReference type="EC" id="2.1.1.199"/>
    </reaction>
</comment>
<dbReference type="PIRSF" id="PIRSF004486">
    <property type="entry name" value="MraW"/>
    <property type="match status" value="1"/>
</dbReference>
<evidence type="ECO:0000313" key="9">
    <source>
        <dbReference type="Proteomes" id="UP000277145"/>
    </source>
</evidence>
<dbReference type="InterPro" id="IPR023397">
    <property type="entry name" value="SAM-dep_MeTrfase_MraW_recog"/>
</dbReference>
<keyword evidence="3 7" id="KW-0698">rRNA processing</keyword>
<comment type="caution">
    <text evidence="8">The sequence shown here is derived from an EMBL/GenBank/DDBJ whole genome shotgun (WGS) entry which is preliminary data.</text>
</comment>
<evidence type="ECO:0000256" key="4">
    <source>
        <dbReference type="ARBA" id="ARBA00022603"/>
    </source>
</evidence>
<evidence type="ECO:0000256" key="2">
    <source>
        <dbReference type="ARBA" id="ARBA00022490"/>
    </source>
</evidence>
<dbReference type="AlphaFoldDB" id="A0A3A6VHE5"/>
<dbReference type="OMA" id="NPAKRTF"/>
<evidence type="ECO:0000256" key="1">
    <source>
        <dbReference type="ARBA" id="ARBA00010396"/>
    </source>
</evidence>
<name>A0A3A6VHE5_LEGPN</name>
<evidence type="ECO:0000256" key="5">
    <source>
        <dbReference type="ARBA" id="ARBA00022679"/>
    </source>
</evidence>
<organism evidence="8 9">
    <name type="scientific">Legionella pneumophila subsp. pneumophila</name>
    <dbReference type="NCBI Taxonomy" id="91891"/>
    <lineage>
        <taxon>Bacteria</taxon>
        <taxon>Pseudomonadati</taxon>
        <taxon>Pseudomonadota</taxon>
        <taxon>Gammaproteobacteria</taxon>
        <taxon>Legionellales</taxon>
        <taxon>Legionellaceae</taxon>
        <taxon>Legionella</taxon>
    </lineage>
</organism>
<dbReference type="InterPro" id="IPR029063">
    <property type="entry name" value="SAM-dependent_MTases_sf"/>
</dbReference>
<protein>
    <recommendedName>
        <fullName evidence="7">Ribosomal RNA small subunit methyltransferase H</fullName>
        <ecNumber evidence="7">2.1.1.199</ecNumber>
    </recommendedName>
    <alternativeName>
        <fullName evidence="7">16S rRNA m(4)C1402 methyltransferase</fullName>
    </alternativeName>
    <alternativeName>
        <fullName evidence="7">rRNA (cytosine-N(4)-)-methyltransferase RsmH</fullName>
    </alternativeName>
</protein>
<feature type="binding site" evidence="7">
    <location>
        <begin position="58"/>
        <end position="60"/>
    </location>
    <ligand>
        <name>S-adenosyl-L-methionine</name>
        <dbReference type="ChEBI" id="CHEBI:59789"/>
    </ligand>
</feature>
<comment type="subcellular location">
    <subcellularLocation>
        <location evidence="7">Cytoplasm</location>
    </subcellularLocation>
</comment>
<dbReference type="Gene3D" id="3.40.50.150">
    <property type="entry name" value="Vaccinia Virus protein VP39"/>
    <property type="match status" value="1"/>
</dbReference>
<dbReference type="Gene3D" id="1.10.150.170">
    <property type="entry name" value="Putative methyltransferase TM0872, insert domain"/>
    <property type="match status" value="1"/>
</dbReference>
<dbReference type="PANTHER" id="PTHR11265">
    <property type="entry name" value="S-ADENOSYL-METHYLTRANSFERASE MRAW"/>
    <property type="match status" value="1"/>
</dbReference>
<keyword evidence="4 7" id="KW-0489">Methyltransferase</keyword>
<dbReference type="SUPFAM" id="SSF53335">
    <property type="entry name" value="S-adenosyl-L-methionine-dependent methyltransferases"/>
    <property type="match status" value="1"/>
</dbReference>
<dbReference type="GO" id="GO:0005737">
    <property type="term" value="C:cytoplasm"/>
    <property type="evidence" value="ECO:0007669"/>
    <property type="project" value="UniProtKB-SubCell"/>
</dbReference>
<evidence type="ECO:0000256" key="6">
    <source>
        <dbReference type="ARBA" id="ARBA00022691"/>
    </source>
</evidence>
<keyword evidence="2 7" id="KW-0963">Cytoplasm</keyword>
<dbReference type="GO" id="GO:0070475">
    <property type="term" value="P:rRNA base methylation"/>
    <property type="evidence" value="ECO:0007669"/>
    <property type="project" value="UniProtKB-UniRule"/>
</dbReference>
<evidence type="ECO:0000256" key="7">
    <source>
        <dbReference type="HAMAP-Rule" id="MF_01007"/>
    </source>
</evidence>
<feature type="binding site" evidence="7">
    <location>
        <position position="104"/>
    </location>
    <ligand>
        <name>S-adenosyl-L-methionine</name>
        <dbReference type="ChEBI" id="CHEBI:59789"/>
    </ligand>
</feature>
<dbReference type="Proteomes" id="UP000277145">
    <property type="component" value="Unassembled WGS sequence"/>
</dbReference>
<dbReference type="Pfam" id="PF01795">
    <property type="entry name" value="Methyltransf_5"/>
    <property type="match status" value="1"/>
</dbReference>
<dbReference type="PANTHER" id="PTHR11265:SF0">
    <property type="entry name" value="12S RRNA N4-METHYLCYTIDINE METHYLTRANSFERASE"/>
    <property type="match status" value="1"/>
</dbReference>
<dbReference type="GO" id="GO:0071424">
    <property type="term" value="F:rRNA (cytosine-N4-)-methyltransferase activity"/>
    <property type="evidence" value="ECO:0007669"/>
    <property type="project" value="UniProtKB-UniRule"/>
</dbReference>
<accession>A0A3A6VHE5</accession>
<dbReference type="SUPFAM" id="SSF81799">
    <property type="entry name" value="Putative methyltransferase TM0872, insert domain"/>
    <property type="match status" value="1"/>
</dbReference>
<dbReference type="FunFam" id="1.10.150.170:FF:000001">
    <property type="entry name" value="Ribosomal RNA small subunit methyltransferase H"/>
    <property type="match status" value="1"/>
</dbReference>
<sequence>MAGRRSVHDGWVTRGNENVFFITEREMAKHQSVLLHESIKGLAIKADGIYFDGTFGRGGHSREILNHLSDKGRLFAIDKDLDAVQYAKDYFGLDKRFQIFHGSFAQIKEFASQAGVIGAVDGILLDLGVSSPQLDNPERGFSFMLQGPLDMRMDLTQSINAANFVNEAEVNELAHVFRAYGEERFAGRIAKAIVDARKLKPITTTLELAEIVKEANPKWEKHKHPATRVFQAIRIHVNQELTDLSNCLEQCLDVLGPGGRLAVISFHSLEDRIVKQFMRDKEQGNRPPVEVPIKYEELKTNFKKVGKAVKPQSSEIKENVRSRSAVLRIGEKLA</sequence>
<dbReference type="NCBIfam" id="TIGR00006">
    <property type="entry name" value="16S rRNA (cytosine(1402)-N(4))-methyltransferase RsmH"/>
    <property type="match status" value="1"/>
</dbReference>
<evidence type="ECO:0000256" key="3">
    <source>
        <dbReference type="ARBA" id="ARBA00022552"/>
    </source>
</evidence>
<gene>
    <name evidence="7 8" type="primary">rsmH</name>
    <name evidence="8" type="ORF">D1H98_12655</name>
</gene>
<keyword evidence="6 7" id="KW-0949">S-adenosyl-L-methionine</keyword>
<reference evidence="8 9" key="1">
    <citation type="submission" date="2018-08" db="EMBL/GenBank/DDBJ databases">
        <title>Genome Sequences of Legionella pneumophila subsp. pneumophila Isolates, Recovered from a Drinking Water System in a Large Builging.</title>
        <authorList>
            <person name="Gomez-Alvarez V."/>
            <person name="Boczek L."/>
            <person name="King D."/>
            <person name="Pemberton A."/>
            <person name="Pfaller S."/>
            <person name="Rodgers M."/>
            <person name="Santodomingo J."/>
            <person name="Revetta R."/>
        </authorList>
    </citation>
    <scope>NUCLEOTIDE SEQUENCE [LARGE SCALE GENOMIC DNA]</scope>
    <source>
        <strain evidence="8 9">L01C.1</strain>
    </source>
</reference>
<evidence type="ECO:0000313" key="8">
    <source>
        <dbReference type="EMBL" id="RJY29869.1"/>
    </source>
</evidence>
<feature type="binding site" evidence="7">
    <location>
        <position position="126"/>
    </location>
    <ligand>
        <name>S-adenosyl-L-methionine</name>
        <dbReference type="ChEBI" id="CHEBI:59789"/>
    </ligand>
</feature>
<feature type="binding site" evidence="7">
    <location>
        <position position="133"/>
    </location>
    <ligand>
        <name>S-adenosyl-L-methionine</name>
        <dbReference type="ChEBI" id="CHEBI:59789"/>
    </ligand>
</feature>
<comment type="similarity">
    <text evidence="1 7">Belongs to the methyltransferase superfamily. RsmH family.</text>
</comment>
<dbReference type="EC" id="2.1.1.199" evidence="7"/>
<comment type="function">
    <text evidence="7">Specifically methylates the N4 position of cytidine in position 1402 (C1402) of 16S rRNA.</text>
</comment>
<keyword evidence="5 7" id="KW-0808">Transferase</keyword>
<feature type="binding site" evidence="7">
    <location>
        <position position="78"/>
    </location>
    <ligand>
        <name>S-adenosyl-L-methionine</name>
        <dbReference type="ChEBI" id="CHEBI:59789"/>
    </ligand>
</feature>